<dbReference type="PANTHER" id="PTHR11941:SF54">
    <property type="entry name" value="ENOYL-COA HYDRATASE, MITOCHONDRIAL"/>
    <property type="match status" value="1"/>
</dbReference>
<dbReference type="PANTHER" id="PTHR11941">
    <property type="entry name" value="ENOYL-COA HYDRATASE-RELATED"/>
    <property type="match status" value="1"/>
</dbReference>
<dbReference type="Gene3D" id="3.90.226.10">
    <property type="entry name" value="2-enoyl-CoA Hydratase, Chain A, domain 1"/>
    <property type="match status" value="1"/>
</dbReference>
<dbReference type="RefSeq" id="WP_040274329.1">
    <property type="nucleotide sequence ID" value="NZ_JROO01000029.1"/>
</dbReference>
<dbReference type="InterPro" id="IPR014748">
    <property type="entry name" value="Enoyl-CoA_hydra_C"/>
</dbReference>
<dbReference type="CDD" id="cd06558">
    <property type="entry name" value="crotonase-like"/>
    <property type="match status" value="1"/>
</dbReference>
<dbReference type="Gene3D" id="1.10.12.10">
    <property type="entry name" value="Lyase 2-enoyl-coa Hydratase, Chain A, domain 2"/>
    <property type="match status" value="1"/>
</dbReference>
<evidence type="ECO:0000256" key="3">
    <source>
        <dbReference type="ARBA" id="ARBA00023709"/>
    </source>
</evidence>
<organism evidence="7 8">
    <name type="scientific">Streptomonospora alba</name>
    <dbReference type="NCBI Taxonomy" id="183763"/>
    <lineage>
        <taxon>Bacteria</taxon>
        <taxon>Bacillati</taxon>
        <taxon>Actinomycetota</taxon>
        <taxon>Actinomycetes</taxon>
        <taxon>Streptosporangiales</taxon>
        <taxon>Nocardiopsidaceae</taxon>
        <taxon>Streptomonospora</taxon>
    </lineage>
</organism>
<dbReference type="InterPro" id="IPR001753">
    <property type="entry name" value="Enoyl-CoA_hydra/iso"/>
</dbReference>
<accession>A0A0C2J994</accession>
<comment type="similarity">
    <text evidence="1 5">Belongs to the enoyl-CoA hydratase/isomerase family.</text>
</comment>
<dbReference type="STRING" id="183763.LP52_15260"/>
<dbReference type="Pfam" id="PF00378">
    <property type="entry name" value="ECH_1"/>
    <property type="match status" value="1"/>
</dbReference>
<evidence type="ECO:0000256" key="4">
    <source>
        <dbReference type="ARBA" id="ARBA00023717"/>
    </source>
</evidence>
<dbReference type="OrthoDB" id="9775794at2"/>
<evidence type="ECO:0000256" key="2">
    <source>
        <dbReference type="ARBA" id="ARBA00023239"/>
    </source>
</evidence>
<evidence type="ECO:0000256" key="5">
    <source>
        <dbReference type="RuleBase" id="RU003707"/>
    </source>
</evidence>
<reference evidence="8" key="1">
    <citation type="journal article" date="2015" name="Chem. Biol.">
        <title>Structure, bioactivity, and resistance mechanism of streptomonomicin, an unusual lasso Peptide from an understudied halophilic actinomycete.</title>
        <authorList>
            <person name="Metelev M."/>
            <person name="Tietz J.I."/>
            <person name="Melby J.O."/>
            <person name="Blair P.M."/>
            <person name="Zhu L."/>
            <person name="Livnat I."/>
            <person name="Severinov K."/>
            <person name="Mitchell D.A."/>
        </authorList>
    </citation>
    <scope>NUCLEOTIDE SEQUENCE [LARGE SCALE GENOMIC DNA]</scope>
    <source>
        <strain evidence="8">YIM 90003</strain>
    </source>
</reference>
<comment type="caution">
    <text evidence="7">The sequence shown here is derived from an EMBL/GenBank/DDBJ whole genome shotgun (WGS) entry which is preliminary data.</text>
</comment>
<dbReference type="PROSITE" id="PS00166">
    <property type="entry name" value="ENOYL_COA_HYDRATASE"/>
    <property type="match status" value="1"/>
</dbReference>
<dbReference type="SUPFAM" id="SSF52096">
    <property type="entry name" value="ClpP/crotonase"/>
    <property type="match status" value="1"/>
</dbReference>
<proteinExistence type="inferred from homology"/>
<dbReference type="EMBL" id="JROO01000029">
    <property type="protein sequence ID" value="KIH98061.1"/>
    <property type="molecule type" value="Genomic_DNA"/>
</dbReference>
<dbReference type="GO" id="GO:0004300">
    <property type="term" value="F:enoyl-CoA hydratase activity"/>
    <property type="evidence" value="ECO:0007669"/>
    <property type="project" value="UniProtKB-EC"/>
</dbReference>
<keyword evidence="8" id="KW-1185">Reference proteome</keyword>
<dbReference type="InterPro" id="IPR029045">
    <property type="entry name" value="ClpP/crotonase-like_dom_sf"/>
</dbReference>
<evidence type="ECO:0000313" key="8">
    <source>
        <dbReference type="Proteomes" id="UP000031675"/>
    </source>
</evidence>
<evidence type="ECO:0000256" key="1">
    <source>
        <dbReference type="ARBA" id="ARBA00005254"/>
    </source>
</evidence>
<dbReference type="AlphaFoldDB" id="A0A0C2J994"/>
<comment type="catalytic activity">
    <reaction evidence="4">
        <text>a 4-saturated-(3S)-3-hydroxyacyl-CoA = a (3E)-enoyl-CoA + H2O</text>
        <dbReference type="Rhea" id="RHEA:20724"/>
        <dbReference type="ChEBI" id="CHEBI:15377"/>
        <dbReference type="ChEBI" id="CHEBI:58521"/>
        <dbReference type="ChEBI" id="CHEBI:137480"/>
        <dbReference type="EC" id="4.2.1.17"/>
    </reaction>
</comment>
<dbReference type="Proteomes" id="UP000031675">
    <property type="component" value="Unassembled WGS sequence"/>
</dbReference>
<dbReference type="GO" id="GO:0006635">
    <property type="term" value="P:fatty acid beta-oxidation"/>
    <property type="evidence" value="ECO:0007669"/>
    <property type="project" value="TreeGrafter"/>
</dbReference>
<feature type="region of interest" description="Disordered" evidence="6">
    <location>
        <begin position="232"/>
        <end position="267"/>
    </location>
</feature>
<keyword evidence="2" id="KW-0456">Lyase</keyword>
<feature type="compositionally biased region" description="Polar residues" evidence="6">
    <location>
        <begin position="255"/>
        <end position="267"/>
    </location>
</feature>
<gene>
    <name evidence="7" type="ORF">LP52_15260</name>
</gene>
<name>A0A0C2J994_9ACTN</name>
<evidence type="ECO:0000313" key="7">
    <source>
        <dbReference type="EMBL" id="KIH98061.1"/>
    </source>
</evidence>
<dbReference type="InterPro" id="IPR018376">
    <property type="entry name" value="Enoyl-CoA_hyd/isom_CS"/>
</dbReference>
<evidence type="ECO:0000256" key="6">
    <source>
        <dbReference type="SAM" id="MobiDB-lite"/>
    </source>
</evidence>
<protein>
    <submittedName>
        <fullName evidence="7">Enoyl-CoA hydratase</fullName>
    </submittedName>
</protein>
<comment type="catalytic activity">
    <reaction evidence="3">
        <text>a (3S)-3-hydroxyacyl-CoA = a (2E)-enoyl-CoA + H2O</text>
        <dbReference type="Rhea" id="RHEA:16105"/>
        <dbReference type="ChEBI" id="CHEBI:15377"/>
        <dbReference type="ChEBI" id="CHEBI:57318"/>
        <dbReference type="ChEBI" id="CHEBI:58856"/>
        <dbReference type="EC" id="4.2.1.17"/>
    </reaction>
</comment>
<sequence length="267" mass="28750">MGITVEREGAVAVIRFDRPDKLNALTLAMYDELAAAFAEVRDDASISAAVLTGRGDRAFCVGADLGESIPALAEGRFDISRWDGAHQKHTDLFKPVIGAVNGLCLGGGFEILLSTDLRVASEHAEFQFPEPGVGVVPAGGTLVRLTRQIPYAWAMRLLLLAERIDAREALRYGLLNAVVPADEVLPTAVEWAERLAGLSGTAIATIKEAVLRLADLPSREAFQSEARYGQRAFESPDAREGLAAFQQKRAPVFPSRQSSTSDESAEE</sequence>